<dbReference type="Pfam" id="PF10988">
    <property type="entry name" value="DUF2807"/>
    <property type="match status" value="1"/>
</dbReference>
<evidence type="ECO:0000313" key="2">
    <source>
        <dbReference type="EMBL" id="MFD2602335.1"/>
    </source>
</evidence>
<evidence type="ECO:0000259" key="1">
    <source>
        <dbReference type="Pfam" id="PF10988"/>
    </source>
</evidence>
<organism evidence="2 3">
    <name type="scientific">Flavobacterium suzhouense</name>
    <dbReference type="NCBI Taxonomy" id="1529638"/>
    <lineage>
        <taxon>Bacteria</taxon>
        <taxon>Pseudomonadati</taxon>
        <taxon>Bacteroidota</taxon>
        <taxon>Flavobacteriia</taxon>
        <taxon>Flavobacteriales</taxon>
        <taxon>Flavobacteriaceae</taxon>
        <taxon>Flavobacterium</taxon>
    </lineage>
</organism>
<reference evidence="3" key="1">
    <citation type="journal article" date="2019" name="Int. J. Syst. Evol. Microbiol.">
        <title>The Global Catalogue of Microorganisms (GCM) 10K type strain sequencing project: providing services to taxonomists for standard genome sequencing and annotation.</title>
        <authorList>
            <consortium name="The Broad Institute Genomics Platform"/>
            <consortium name="The Broad Institute Genome Sequencing Center for Infectious Disease"/>
            <person name="Wu L."/>
            <person name="Ma J."/>
        </authorList>
    </citation>
    <scope>NUCLEOTIDE SEQUENCE [LARGE SCALE GENOMIC DNA]</scope>
    <source>
        <strain evidence="3">KCTC 42107</strain>
    </source>
</reference>
<comment type="caution">
    <text evidence="2">The sequence shown here is derived from an EMBL/GenBank/DDBJ whole genome shotgun (WGS) entry which is preliminary data.</text>
</comment>
<protein>
    <submittedName>
        <fullName evidence="2">GIN domain-containing protein</fullName>
    </submittedName>
</protein>
<evidence type="ECO:0000313" key="3">
    <source>
        <dbReference type="Proteomes" id="UP001597480"/>
    </source>
</evidence>
<dbReference type="EMBL" id="JBHUMD010000024">
    <property type="protein sequence ID" value="MFD2602335.1"/>
    <property type="molecule type" value="Genomic_DNA"/>
</dbReference>
<proteinExistence type="predicted"/>
<dbReference type="Proteomes" id="UP001597480">
    <property type="component" value="Unassembled WGS sequence"/>
</dbReference>
<keyword evidence="3" id="KW-1185">Reference proteome</keyword>
<dbReference type="Gene3D" id="2.160.20.120">
    <property type="match status" value="1"/>
</dbReference>
<sequence length="213" mass="22266">MKTLFTLAAIAAINLVTAQKTENLKEFKSLVISGDVDVTLIKSSENKAVIKNGEEELQIQNEKGALAINGDGSVVVYYTAAIENISAGPDTELIGNDEISTKEFNLAAAADSKVKLVLNVKNLNVAAAADSQVKIEGKADVMVAAVASDAQYDVKELKANNVEIVLASDAQASITAKGTVDATVASDGSLTIYGNPKKVNEVKSDDAQIVVVK</sequence>
<gene>
    <name evidence="2" type="ORF">ACFSR3_09745</name>
</gene>
<feature type="domain" description="Putative auto-transporter adhesin head GIN" evidence="1">
    <location>
        <begin position="26"/>
        <end position="196"/>
    </location>
</feature>
<dbReference type="RefSeq" id="WP_379820802.1">
    <property type="nucleotide sequence ID" value="NZ_JBHUMD010000024.1"/>
</dbReference>
<dbReference type="InterPro" id="IPR021255">
    <property type="entry name" value="DUF2807"/>
</dbReference>
<name>A0ABW5NTT3_9FLAO</name>
<accession>A0ABW5NTT3</accession>